<dbReference type="RefSeq" id="WP_008751110.1">
    <property type="nucleotide sequence ID" value="NZ_GL622296.1"/>
</dbReference>
<protein>
    <recommendedName>
        <fullName evidence="3">ATPase AAA-type core domain-containing protein</fullName>
    </recommendedName>
</protein>
<evidence type="ECO:0000313" key="1">
    <source>
        <dbReference type="EMBL" id="EFU76776.1"/>
    </source>
</evidence>
<organism evidence="1 2">
    <name type="scientific">Lachnoanaerobaculum saburreum DSM 3986</name>
    <dbReference type="NCBI Taxonomy" id="887325"/>
    <lineage>
        <taxon>Bacteria</taxon>
        <taxon>Bacillati</taxon>
        <taxon>Bacillota</taxon>
        <taxon>Clostridia</taxon>
        <taxon>Lachnospirales</taxon>
        <taxon>Lachnospiraceae</taxon>
        <taxon>Lachnoanaerobaculum</taxon>
    </lineage>
</organism>
<reference evidence="1 2" key="1">
    <citation type="submission" date="2010-12" db="EMBL/GenBank/DDBJ databases">
        <authorList>
            <person name="Muzny D."/>
            <person name="Qin X."/>
            <person name="Deng J."/>
            <person name="Jiang H."/>
            <person name="Liu Y."/>
            <person name="Qu J."/>
            <person name="Song X.-Z."/>
            <person name="Zhang L."/>
            <person name="Thornton R."/>
            <person name="Coyle M."/>
            <person name="Francisco L."/>
            <person name="Jackson L."/>
            <person name="Javaid M."/>
            <person name="Korchina V."/>
            <person name="Kovar C."/>
            <person name="Mata R."/>
            <person name="Mathew T."/>
            <person name="Ngo R."/>
            <person name="Nguyen L."/>
            <person name="Nguyen N."/>
            <person name="Okwuonu G."/>
            <person name="Ongeri F."/>
            <person name="Pham C."/>
            <person name="Simmons D."/>
            <person name="Wilczek-Boney K."/>
            <person name="Hale W."/>
            <person name="Jakkamsetti A."/>
            <person name="Pham P."/>
            <person name="Ruth R."/>
            <person name="San Lucas F."/>
            <person name="Warren J."/>
            <person name="Zhang J."/>
            <person name="Zhao Z."/>
            <person name="Zhou C."/>
            <person name="Zhu D."/>
            <person name="Lee S."/>
            <person name="Bess C."/>
            <person name="Blankenburg K."/>
            <person name="Forbes L."/>
            <person name="Fu Q."/>
            <person name="Gubbala S."/>
            <person name="Hirani K."/>
            <person name="Jayaseelan J.C."/>
            <person name="Lara F."/>
            <person name="Munidasa M."/>
            <person name="Palculict T."/>
            <person name="Patil S."/>
            <person name="Pu L.-L."/>
            <person name="Saada N."/>
            <person name="Tang L."/>
            <person name="Weissenberger G."/>
            <person name="Zhu Y."/>
            <person name="Hemphill L."/>
            <person name="Shang Y."/>
            <person name="Youmans B."/>
            <person name="Ayvaz T."/>
            <person name="Ross M."/>
            <person name="Santibanez J."/>
            <person name="Aqrawi P."/>
            <person name="Gross S."/>
            <person name="Joshi V."/>
            <person name="Fowler G."/>
            <person name="Nazareth L."/>
            <person name="Reid J."/>
            <person name="Worley K."/>
            <person name="Petrosino J."/>
            <person name="Highlander S."/>
            <person name="Gibbs R."/>
        </authorList>
    </citation>
    <scope>NUCLEOTIDE SEQUENCE [LARGE SCALE GENOMIC DNA]</scope>
    <source>
        <strain evidence="1 2">DSM 3986</strain>
    </source>
</reference>
<name>E6LN08_9FIRM</name>
<dbReference type="AlphaFoldDB" id="E6LN08"/>
<evidence type="ECO:0000313" key="2">
    <source>
        <dbReference type="Proteomes" id="UP000003434"/>
    </source>
</evidence>
<accession>E6LN08</accession>
<dbReference type="Proteomes" id="UP000003434">
    <property type="component" value="Unassembled WGS sequence"/>
</dbReference>
<dbReference type="EMBL" id="AEPW01000053">
    <property type="protein sequence ID" value="EFU76776.1"/>
    <property type="molecule type" value="Genomic_DNA"/>
</dbReference>
<evidence type="ECO:0008006" key="3">
    <source>
        <dbReference type="Google" id="ProtNLM"/>
    </source>
</evidence>
<dbReference type="HOGENOM" id="CLU_3119245_0_0_9"/>
<sequence length="50" mass="5524">MIVSEEIAEILLGLESAAILKVFAVYLELQKALEKGIVLFMDELNAFPPC</sequence>
<gene>
    <name evidence="1" type="ORF">HMPREF0381_1343</name>
</gene>
<proteinExistence type="predicted"/>
<comment type="caution">
    <text evidence="1">The sequence shown here is derived from an EMBL/GenBank/DDBJ whole genome shotgun (WGS) entry which is preliminary data.</text>
</comment>